<dbReference type="OrthoDB" id="9803495at2"/>
<feature type="transmembrane region" description="Helical" evidence="3">
    <location>
        <begin position="98"/>
        <end position="115"/>
    </location>
</feature>
<comment type="subcellular location">
    <subcellularLocation>
        <location evidence="2">Cell membrane</location>
        <topology evidence="2">Multi-pass membrane protein</topology>
    </subcellularLocation>
</comment>
<dbReference type="RefSeq" id="WP_099273780.1">
    <property type="nucleotide sequence ID" value="NZ_CANMUC010000002.1"/>
</dbReference>
<keyword evidence="2" id="KW-0813">Transport</keyword>
<dbReference type="PANTHER" id="PTHR34295:SF1">
    <property type="entry name" value="BIOTIN TRANSPORTER BIOY"/>
    <property type="match status" value="1"/>
</dbReference>
<sequence>MSPPFNATAAASGQGAAMTLGAALAGALLVGLGAQIDVPMYPVPMSLQTLAVSIVGLLCAPRLAALALLAYLALGAVGLPVFAGGGSGMAALYGPTAGYLWGFVGMAWLTAWLVRRWGRGSFGLLFLAAFLPSLALLVPGVSWLAITTPVTIGEAVMTGAVPFLVGKIVKTTLAVLSARAVWSSLQQRRR</sequence>
<keyword evidence="2 3" id="KW-0472">Membrane</keyword>
<dbReference type="Gene3D" id="1.10.1760.20">
    <property type="match status" value="1"/>
</dbReference>
<evidence type="ECO:0000256" key="3">
    <source>
        <dbReference type="SAM" id="Phobius"/>
    </source>
</evidence>
<dbReference type="EMBL" id="NQWH01000003">
    <property type="protein sequence ID" value="PHP29320.1"/>
    <property type="molecule type" value="Genomic_DNA"/>
</dbReference>
<protein>
    <recommendedName>
        <fullName evidence="2">Biotin transporter</fullName>
    </recommendedName>
</protein>
<dbReference type="GO" id="GO:0015225">
    <property type="term" value="F:biotin transmembrane transporter activity"/>
    <property type="evidence" value="ECO:0007669"/>
    <property type="project" value="UniProtKB-UniRule"/>
</dbReference>
<evidence type="ECO:0000256" key="2">
    <source>
        <dbReference type="PIRNR" id="PIRNR016661"/>
    </source>
</evidence>
<evidence type="ECO:0000313" key="5">
    <source>
        <dbReference type="Proteomes" id="UP000221860"/>
    </source>
</evidence>
<dbReference type="Pfam" id="PF02632">
    <property type="entry name" value="BioY"/>
    <property type="match status" value="1"/>
</dbReference>
<name>A0A2G1ML23_9RHOB</name>
<organism evidence="4 5">
    <name type="scientific">Limimaricola cinnabarinus</name>
    <dbReference type="NCBI Taxonomy" id="1125964"/>
    <lineage>
        <taxon>Bacteria</taxon>
        <taxon>Pseudomonadati</taxon>
        <taxon>Pseudomonadota</taxon>
        <taxon>Alphaproteobacteria</taxon>
        <taxon>Rhodobacterales</taxon>
        <taxon>Paracoccaceae</taxon>
        <taxon>Limimaricola</taxon>
    </lineage>
</organism>
<keyword evidence="2" id="KW-1003">Cell membrane</keyword>
<feature type="transmembrane region" description="Helical" evidence="3">
    <location>
        <begin position="122"/>
        <end position="146"/>
    </location>
</feature>
<dbReference type="InterPro" id="IPR003784">
    <property type="entry name" value="BioY"/>
</dbReference>
<evidence type="ECO:0000256" key="1">
    <source>
        <dbReference type="ARBA" id="ARBA00010692"/>
    </source>
</evidence>
<feature type="transmembrane region" description="Helical" evidence="3">
    <location>
        <begin position="158"/>
        <end position="182"/>
    </location>
</feature>
<keyword evidence="5" id="KW-1185">Reference proteome</keyword>
<dbReference type="GO" id="GO:0005886">
    <property type="term" value="C:plasma membrane"/>
    <property type="evidence" value="ECO:0007669"/>
    <property type="project" value="UniProtKB-SubCell"/>
</dbReference>
<keyword evidence="3" id="KW-0812">Transmembrane</keyword>
<dbReference type="PANTHER" id="PTHR34295">
    <property type="entry name" value="BIOTIN TRANSPORTER BIOY"/>
    <property type="match status" value="1"/>
</dbReference>
<reference evidence="4 5" key="1">
    <citation type="submission" date="2017-08" db="EMBL/GenBank/DDBJ databases">
        <title>Draft Genome Sequence of Loktanella cinnabarina Strain XM1, Isolated from Coastal Surface Water.</title>
        <authorList>
            <person name="Ma R."/>
            <person name="Wang J."/>
            <person name="Wang Q."/>
            <person name="Ma Z."/>
            <person name="Li J."/>
            <person name="Chen L."/>
        </authorList>
    </citation>
    <scope>NUCLEOTIDE SEQUENCE [LARGE SCALE GENOMIC DNA]</scope>
    <source>
        <strain evidence="4 5">XM1</strain>
    </source>
</reference>
<proteinExistence type="inferred from homology"/>
<dbReference type="Proteomes" id="UP000221860">
    <property type="component" value="Unassembled WGS sequence"/>
</dbReference>
<comment type="caution">
    <text evidence="4">The sequence shown here is derived from an EMBL/GenBank/DDBJ whole genome shotgun (WGS) entry which is preliminary data.</text>
</comment>
<dbReference type="AlphaFoldDB" id="A0A2G1ML23"/>
<comment type="similarity">
    <text evidence="1 2">Belongs to the BioY family.</text>
</comment>
<gene>
    <name evidence="4" type="ORF">CJ301_02310</name>
</gene>
<dbReference type="PIRSF" id="PIRSF016661">
    <property type="entry name" value="BioY"/>
    <property type="match status" value="1"/>
</dbReference>
<accession>A0A2G1ML23</accession>
<keyword evidence="3" id="KW-1133">Transmembrane helix</keyword>
<evidence type="ECO:0000313" key="4">
    <source>
        <dbReference type="EMBL" id="PHP29320.1"/>
    </source>
</evidence>